<dbReference type="EMBL" id="JBHTNF010000002">
    <property type="protein sequence ID" value="MFD1327191.1"/>
    <property type="molecule type" value="Genomic_DNA"/>
</dbReference>
<dbReference type="RefSeq" id="WP_374834843.1">
    <property type="nucleotide sequence ID" value="NZ_JBHEEW010000001.1"/>
</dbReference>
<dbReference type="Gene3D" id="1.10.760.10">
    <property type="entry name" value="Cytochrome c-like domain"/>
    <property type="match status" value="1"/>
</dbReference>
<protein>
    <submittedName>
        <fullName evidence="8">C-type cytochrome</fullName>
    </submittedName>
</protein>
<keyword evidence="1" id="KW-0813">Transport</keyword>
<name>A0ABW3YU15_MYCRA</name>
<dbReference type="Proteomes" id="UP001597173">
    <property type="component" value="Unassembled WGS sequence"/>
</dbReference>
<reference evidence="9" key="1">
    <citation type="journal article" date="2019" name="Int. J. Syst. Evol. Microbiol.">
        <title>The Global Catalogue of Microorganisms (GCM) 10K type strain sequencing project: providing services to taxonomists for standard genome sequencing and annotation.</title>
        <authorList>
            <consortium name="The Broad Institute Genomics Platform"/>
            <consortium name="The Broad Institute Genome Sequencing Center for Infectious Disease"/>
            <person name="Wu L."/>
            <person name="Ma J."/>
        </authorList>
    </citation>
    <scope>NUCLEOTIDE SEQUENCE [LARGE SCALE GENOMIC DNA]</scope>
    <source>
        <strain evidence="9">CCUG 55609</strain>
    </source>
</reference>
<keyword evidence="9" id="KW-1185">Reference proteome</keyword>
<dbReference type="PROSITE" id="PS51007">
    <property type="entry name" value="CYTC"/>
    <property type="match status" value="1"/>
</dbReference>
<dbReference type="InterPro" id="IPR036909">
    <property type="entry name" value="Cyt_c-like_dom_sf"/>
</dbReference>
<evidence type="ECO:0000256" key="3">
    <source>
        <dbReference type="ARBA" id="ARBA00022723"/>
    </source>
</evidence>
<sequence length="122" mass="13293">MRYVLILLPILIGLAIPAAFSQSLTSKAQLDSSDWNVGKEVYESSCAACHAPSNIMVSSPKLRDRVQWERRLKAGFETVLQRAMDGFNAMPAKGACEDCSEEEIEAAIRYMASPALGGKLAE</sequence>
<feature type="domain" description="Cytochrome c" evidence="7">
    <location>
        <begin position="33"/>
        <end position="115"/>
    </location>
</feature>
<keyword evidence="4" id="KW-0249">Electron transport</keyword>
<gene>
    <name evidence="8" type="ORF">ACFQ33_04720</name>
</gene>
<evidence type="ECO:0000313" key="8">
    <source>
        <dbReference type="EMBL" id="MFD1327191.1"/>
    </source>
</evidence>
<proteinExistence type="predicted"/>
<comment type="caution">
    <text evidence="8">The sequence shown here is derived from an EMBL/GenBank/DDBJ whole genome shotgun (WGS) entry which is preliminary data.</text>
</comment>
<dbReference type="InterPro" id="IPR009056">
    <property type="entry name" value="Cyt_c-like_dom"/>
</dbReference>
<dbReference type="SUPFAM" id="SSF46626">
    <property type="entry name" value="Cytochrome c"/>
    <property type="match status" value="1"/>
</dbReference>
<dbReference type="Pfam" id="PF13442">
    <property type="entry name" value="Cytochrome_CBB3"/>
    <property type="match status" value="1"/>
</dbReference>
<accession>A0ABW3YU15</accession>
<keyword evidence="5 6" id="KW-0408">Iron</keyword>
<organism evidence="8 9">
    <name type="scientific">Mycoplana ramosa</name>
    <name type="common">Mycoplana bullata</name>
    <dbReference type="NCBI Taxonomy" id="40837"/>
    <lineage>
        <taxon>Bacteria</taxon>
        <taxon>Pseudomonadati</taxon>
        <taxon>Pseudomonadota</taxon>
        <taxon>Alphaproteobacteria</taxon>
        <taxon>Hyphomicrobiales</taxon>
        <taxon>Rhizobiaceae</taxon>
        <taxon>Mycoplana</taxon>
    </lineage>
</organism>
<evidence type="ECO:0000256" key="2">
    <source>
        <dbReference type="ARBA" id="ARBA00022617"/>
    </source>
</evidence>
<dbReference type="PRINTS" id="PR00607">
    <property type="entry name" value="CYTCHROMECIE"/>
</dbReference>
<evidence type="ECO:0000256" key="6">
    <source>
        <dbReference type="PROSITE-ProRule" id="PRU00433"/>
    </source>
</evidence>
<evidence type="ECO:0000256" key="1">
    <source>
        <dbReference type="ARBA" id="ARBA00022448"/>
    </source>
</evidence>
<dbReference type="PANTHER" id="PTHR40942:SF4">
    <property type="entry name" value="CYTOCHROME C5"/>
    <property type="match status" value="1"/>
</dbReference>
<evidence type="ECO:0000313" key="9">
    <source>
        <dbReference type="Proteomes" id="UP001597173"/>
    </source>
</evidence>
<dbReference type="InterPro" id="IPR002323">
    <property type="entry name" value="Cyt_CIE"/>
</dbReference>
<keyword evidence="2 6" id="KW-0349">Heme</keyword>
<keyword evidence="3 6" id="KW-0479">Metal-binding</keyword>
<evidence type="ECO:0000256" key="5">
    <source>
        <dbReference type="ARBA" id="ARBA00023004"/>
    </source>
</evidence>
<evidence type="ECO:0000256" key="4">
    <source>
        <dbReference type="ARBA" id="ARBA00022982"/>
    </source>
</evidence>
<evidence type="ECO:0000259" key="7">
    <source>
        <dbReference type="PROSITE" id="PS51007"/>
    </source>
</evidence>
<dbReference type="PANTHER" id="PTHR40942">
    <property type="match status" value="1"/>
</dbReference>